<feature type="region of interest" description="Disordered" evidence="1">
    <location>
        <begin position="1"/>
        <end position="46"/>
    </location>
</feature>
<evidence type="ECO:0000313" key="2">
    <source>
        <dbReference type="EMBL" id="CCD48719.1"/>
    </source>
</evidence>
<evidence type="ECO:0000313" key="3">
    <source>
        <dbReference type="Proteomes" id="UP000008177"/>
    </source>
</evidence>
<dbReference type="Proteomes" id="UP000008177">
    <property type="component" value="Unplaced contigs"/>
</dbReference>
<dbReference type="InParanoid" id="G2Y7Z1"/>
<organism evidence="2 3">
    <name type="scientific">Botryotinia fuckeliana (strain T4)</name>
    <name type="common">Noble rot fungus</name>
    <name type="synonym">Botrytis cinerea</name>
    <dbReference type="NCBI Taxonomy" id="999810"/>
    <lineage>
        <taxon>Eukaryota</taxon>
        <taxon>Fungi</taxon>
        <taxon>Dikarya</taxon>
        <taxon>Ascomycota</taxon>
        <taxon>Pezizomycotina</taxon>
        <taxon>Leotiomycetes</taxon>
        <taxon>Helotiales</taxon>
        <taxon>Sclerotiniaceae</taxon>
        <taxon>Botrytis</taxon>
    </lineage>
</organism>
<dbReference type="HOGENOM" id="CLU_3191225_0_0_1"/>
<feature type="compositionally biased region" description="Polar residues" evidence="1">
    <location>
        <begin position="34"/>
        <end position="46"/>
    </location>
</feature>
<protein>
    <submittedName>
        <fullName evidence="2">Uncharacterized protein</fullName>
    </submittedName>
</protein>
<reference evidence="3" key="1">
    <citation type="journal article" date="2011" name="PLoS Genet.">
        <title>Genomic analysis of the necrotrophic fungal pathogens Sclerotinia sclerotiorum and Botrytis cinerea.</title>
        <authorList>
            <person name="Amselem J."/>
            <person name="Cuomo C.A."/>
            <person name="van Kan J.A."/>
            <person name="Viaud M."/>
            <person name="Benito E.P."/>
            <person name="Couloux A."/>
            <person name="Coutinho P.M."/>
            <person name="de Vries R.P."/>
            <person name="Dyer P.S."/>
            <person name="Fillinger S."/>
            <person name="Fournier E."/>
            <person name="Gout L."/>
            <person name="Hahn M."/>
            <person name="Kohn L."/>
            <person name="Lapalu N."/>
            <person name="Plummer K.M."/>
            <person name="Pradier J.M."/>
            <person name="Quevillon E."/>
            <person name="Sharon A."/>
            <person name="Simon A."/>
            <person name="ten Have A."/>
            <person name="Tudzynski B."/>
            <person name="Tudzynski P."/>
            <person name="Wincker P."/>
            <person name="Andrew M."/>
            <person name="Anthouard V."/>
            <person name="Beever R.E."/>
            <person name="Beffa R."/>
            <person name="Benoit I."/>
            <person name="Bouzid O."/>
            <person name="Brault B."/>
            <person name="Chen Z."/>
            <person name="Choquer M."/>
            <person name="Collemare J."/>
            <person name="Cotton P."/>
            <person name="Danchin E.G."/>
            <person name="Da Silva C."/>
            <person name="Gautier A."/>
            <person name="Giraud C."/>
            <person name="Giraud T."/>
            <person name="Gonzalez C."/>
            <person name="Grossetete S."/>
            <person name="Guldener U."/>
            <person name="Henrissat B."/>
            <person name="Howlett B.J."/>
            <person name="Kodira C."/>
            <person name="Kretschmer M."/>
            <person name="Lappartient A."/>
            <person name="Leroch M."/>
            <person name="Levis C."/>
            <person name="Mauceli E."/>
            <person name="Neuveglise C."/>
            <person name="Oeser B."/>
            <person name="Pearson M."/>
            <person name="Poulain J."/>
            <person name="Poussereau N."/>
            <person name="Quesneville H."/>
            <person name="Rascle C."/>
            <person name="Schumacher J."/>
            <person name="Segurens B."/>
            <person name="Sexton A."/>
            <person name="Silva E."/>
            <person name="Sirven C."/>
            <person name="Soanes D.M."/>
            <person name="Talbot N.J."/>
            <person name="Templeton M."/>
            <person name="Yandava C."/>
            <person name="Yarden O."/>
            <person name="Zeng Q."/>
            <person name="Rollins J.A."/>
            <person name="Lebrun M.H."/>
            <person name="Dickman M."/>
        </authorList>
    </citation>
    <scope>NUCLEOTIDE SEQUENCE [LARGE SCALE GENOMIC DNA]</scope>
    <source>
        <strain evidence="3">T4</strain>
    </source>
</reference>
<sequence length="46" mass="5011">MASTTPCSSIGHRDKQQKHTQQSLAVSAAAKHSTFFTRQANTNEAH</sequence>
<evidence type="ECO:0000256" key="1">
    <source>
        <dbReference type="SAM" id="MobiDB-lite"/>
    </source>
</evidence>
<dbReference type="EMBL" id="FQ790296">
    <property type="protein sequence ID" value="CCD48719.1"/>
    <property type="molecule type" value="Genomic_DNA"/>
</dbReference>
<gene>
    <name evidence="2" type="ORF">BofuT4_uP033610.1</name>
</gene>
<dbReference type="AlphaFoldDB" id="G2Y7Z1"/>
<accession>G2Y7Z1</accession>
<name>G2Y7Z1_BOTF4</name>
<proteinExistence type="predicted"/>